<proteinExistence type="predicted"/>
<accession>A0ABQ5GU23</accession>
<protein>
    <submittedName>
        <fullName evidence="1">Uncharacterized protein</fullName>
    </submittedName>
</protein>
<comment type="caution">
    <text evidence="1">The sequence shown here is derived from an EMBL/GenBank/DDBJ whole genome shotgun (WGS) entry which is preliminary data.</text>
</comment>
<dbReference type="PANTHER" id="PTHR46672:SF1">
    <property type="entry name" value="OS08G0103600 PROTEIN"/>
    <property type="match status" value="1"/>
</dbReference>
<gene>
    <name evidence="1" type="ORF">Tco_1045866</name>
</gene>
<reference evidence="1" key="1">
    <citation type="journal article" date="2022" name="Int. J. Mol. Sci.">
        <title>Draft Genome of Tanacetum Coccineum: Genomic Comparison of Closely Related Tanacetum-Family Plants.</title>
        <authorList>
            <person name="Yamashiro T."/>
            <person name="Shiraishi A."/>
            <person name="Nakayama K."/>
            <person name="Satake H."/>
        </authorList>
    </citation>
    <scope>NUCLEOTIDE SEQUENCE</scope>
</reference>
<dbReference type="PANTHER" id="PTHR46672">
    <property type="entry name" value="OS08G0495500 PROTEIN-RELATED"/>
    <property type="match status" value="1"/>
</dbReference>
<keyword evidence="2" id="KW-1185">Reference proteome</keyword>
<name>A0ABQ5GU23_9ASTR</name>
<reference evidence="1" key="2">
    <citation type="submission" date="2022-01" db="EMBL/GenBank/DDBJ databases">
        <authorList>
            <person name="Yamashiro T."/>
            <person name="Shiraishi A."/>
            <person name="Satake H."/>
            <person name="Nakayama K."/>
        </authorList>
    </citation>
    <scope>NUCLEOTIDE SEQUENCE</scope>
</reference>
<evidence type="ECO:0000313" key="1">
    <source>
        <dbReference type="EMBL" id="GJT79141.1"/>
    </source>
</evidence>
<dbReference type="Proteomes" id="UP001151760">
    <property type="component" value="Unassembled WGS sequence"/>
</dbReference>
<dbReference type="EMBL" id="BQNB010018871">
    <property type="protein sequence ID" value="GJT79141.1"/>
    <property type="molecule type" value="Genomic_DNA"/>
</dbReference>
<sequence>MRVKMRTDRAAFDVLRFAPSISKVGWYSSLRAKHVTLPAKDKQILAVAYNGSGARVWKIVVVLLSKLPLLSSHTSAYLCWCSGSWISMVQDIPAKGAISTLLCELVHERLLWTSEDFVWPADSTIHGRIIIDVEFPNLLVYSVYVEEASSIWPNYRMLRSSASESILRCLSSML</sequence>
<evidence type="ECO:0000313" key="2">
    <source>
        <dbReference type="Proteomes" id="UP001151760"/>
    </source>
</evidence>
<organism evidence="1 2">
    <name type="scientific">Tanacetum coccineum</name>
    <dbReference type="NCBI Taxonomy" id="301880"/>
    <lineage>
        <taxon>Eukaryota</taxon>
        <taxon>Viridiplantae</taxon>
        <taxon>Streptophyta</taxon>
        <taxon>Embryophyta</taxon>
        <taxon>Tracheophyta</taxon>
        <taxon>Spermatophyta</taxon>
        <taxon>Magnoliopsida</taxon>
        <taxon>eudicotyledons</taxon>
        <taxon>Gunneridae</taxon>
        <taxon>Pentapetalae</taxon>
        <taxon>asterids</taxon>
        <taxon>campanulids</taxon>
        <taxon>Asterales</taxon>
        <taxon>Asteraceae</taxon>
        <taxon>Asteroideae</taxon>
        <taxon>Anthemideae</taxon>
        <taxon>Anthemidinae</taxon>
        <taxon>Tanacetum</taxon>
    </lineage>
</organism>
<dbReference type="InterPro" id="IPR044714">
    <property type="entry name" value="AtSIBP1-like"/>
</dbReference>